<keyword evidence="2" id="KW-0472">Membrane</keyword>
<feature type="transmembrane region" description="Helical" evidence="2">
    <location>
        <begin position="21"/>
        <end position="45"/>
    </location>
</feature>
<dbReference type="OrthoDB" id="49543at2759"/>
<dbReference type="eggNOG" id="ENOG502SR45">
    <property type="taxonomic scope" value="Eukaryota"/>
</dbReference>
<reference evidence="4" key="2">
    <citation type="submission" date="2008-08" db="EMBL/GenBank/DDBJ databases">
        <authorList>
            <consortium name="Diatom Consortium"/>
            <person name="Grigoriev I."/>
            <person name="Grimwood J."/>
            <person name="Kuo A."/>
            <person name="Otillar R.P."/>
            <person name="Salamov A."/>
            <person name="Detter J.C."/>
            <person name="Lindquist E."/>
            <person name="Shapiro H."/>
            <person name="Lucas S."/>
            <person name="Glavina del Rio T."/>
            <person name="Pitluck S."/>
            <person name="Rokhsar D."/>
            <person name="Bowler C."/>
        </authorList>
    </citation>
    <scope>GENOME REANNOTATION</scope>
    <source>
        <strain evidence="4">CCAP 1055/1</strain>
    </source>
</reference>
<keyword evidence="4" id="KW-1185">Reference proteome</keyword>
<sequence>MAVEKGTLQVGLLSRRSTIRILLFATIVVLLSITFVFASTCALMGTGEILDNDHVILGFIPRAPSSVFPKVGNGSSQSRAEMPPRIDKSSSTPYPWTKTISTEIAGSRVEIPRAPTVQRNSSTPSFVKHSVCTGCYLADSGTRQRPCGKILASQRAKKSYSMIEAGRELARANEMCGRCDPSSCLEHEKRYWRPDDVAPQIEYAQTHFLKSIPETNRVPADRLQNLSEYFSEMEDGKRVFLFEFNPSIVKLPESQRPSIEVSGSSASKQPVYLAAYRISNMHACIVEPETLEVMASKILPKKKPRQYLGLAFLDSNLNIVQETMLDVRVTMPHFEDPRLFILHDQIFIGSYSNLVQIYVVPPNGSGEEILRVPAMMGESNMTLYVRNRIFCSRDDEARRLGKNLVYFVDSDNRTMIELMSMGDKEMLDAAVDCSAPFRNKTLPHYVQTNVAALPLPSFATMDELHYVKHGVYAPALTFQRGSACCVAMENPDPHGSPLLLGISHSKSRYKQRGLPDANVPFNSYFSAFYAMEAKAPYRVVARTGNFCFGRSAPDEAGGNPYANLNQENLWIGNTQNCPRIHFVSGMVEKADDDSKLIVSYGVNDCAPRLVVIAKDDVQKMLFAPSELEAKY</sequence>
<dbReference type="AlphaFoldDB" id="B7FTM3"/>
<dbReference type="InParanoid" id="B7FTM3"/>
<gene>
    <name evidence="3" type="ORF">PHATRDRAFT_33704</name>
</gene>
<accession>B7FTM3</accession>
<protein>
    <submittedName>
        <fullName evidence="3">Uncharacterized protein</fullName>
    </submittedName>
</protein>
<reference evidence="3 4" key="1">
    <citation type="journal article" date="2008" name="Nature">
        <title>The Phaeodactylum genome reveals the evolutionary history of diatom genomes.</title>
        <authorList>
            <person name="Bowler C."/>
            <person name="Allen A.E."/>
            <person name="Badger J.H."/>
            <person name="Grimwood J."/>
            <person name="Jabbari K."/>
            <person name="Kuo A."/>
            <person name="Maheswari U."/>
            <person name="Martens C."/>
            <person name="Maumus F."/>
            <person name="Otillar R.P."/>
            <person name="Rayko E."/>
            <person name="Salamov A."/>
            <person name="Vandepoele K."/>
            <person name="Beszteri B."/>
            <person name="Gruber A."/>
            <person name="Heijde M."/>
            <person name="Katinka M."/>
            <person name="Mock T."/>
            <person name="Valentin K."/>
            <person name="Verret F."/>
            <person name="Berges J.A."/>
            <person name="Brownlee C."/>
            <person name="Cadoret J.P."/>
            <person name="Chiovitti A."/>
            <person name="Choi C.J."/>
            <person name="Coesel S."/>
            <person name="De Martino A."/>
            <person name="Detter J.C."/>
            <person name="Durkin C."/>
            <person name="Falciatore A."/>
            <person name="Fournet J."/>
            <person name="Haruta M."/>
            <person name="Huysman M.J."/>
            <person name="Jenkins B.D."/>
            <person name="Jiroutova K."/>
            <person name="Jorgensen R.E."/>
            <person name="Joubert Y."/>
            <person name="Kaplan A."/>
            <person name="Kroger N."/>
            <person name="Kroth P.G."/>
            <person name="La Roche J."/>
            <person name="Lindquist E."/>
            <person name="Lommer M."/>
            <person name="Martin-Jezequel V."/>
            <person name="Lopez P.J."/>
            <person name="Lucas S."/>
            <person name="Mangogna M."/>
            <person name="McGinnis K."/>
            <person name="Medlin L.K."/>
            <person name="Montsant A."/>
            <person name="Oudot-Le Secq M.P."/>
            <person name="Napoli C."/>
            <person name="Obornik M."/>
            <person name="Parker M.S."/>
            <person name="Petit J.L."/>
            <person name="Porcel B.M."/>
            <person name="Poulsen N."/>
            <person name="Robison M."/>
            <person name="Rychlewski L."/>
            <person name="Rynearson T.A."/>
            <person name="Schmutz J."/>
            <person name="Shapiro H."/>
            <person name="Siaut M."/>
            <person name="Stanley M."/>
            <person name="Sussman M.R."/>
            <person name="Taylor A.R."/>
            <person name="Vardi A."/>
            <person name="von Dassow P."/>
            <person name="Vyverman W."/>
            <person name="Willis A."/>
            <person name="Wyrwicz L.S."/>
            <person name="Rokhsar D.S."/>
            <person name="Weissenbach J."/>
            <person name="Armbrust E.V."/>
            <person name="Green B.R."/>
            <person name="Van de Peer Y."/>
            <person name="Grigoriev I.V."/>
        </authorList>
    </citation>
    <scope>NUCLEOTIDE SEQUENCE [LARGE SCALE GENOMIC DNA]</scope>
    <source>
        <strain evidence="3 4">CCAP 1055/1</strain>
    </source>
</reference>
<evidence type="ECO:0000313" key="4">
    <source>
        <dbReference type="Proteomes" id="UP000000759"/>
    </source>
</evidence>
<dbReference type="PaxDb" id="2850-Phatr33704"/>
<dbReference type="OMA" id="ARANEMC"/>
<evidence type="ECO:0000313" key="3">
    <source>
        <dbReference type="EMBL" id="EEC50106.1"/>
    </source>
</evidence>
<keyword evidence="2" id="KW-1133">Transmembrane helix</keyword>
<dbReference type="GeneID" id="7197963"/>
<dbReference type="EMBL" id="CM000607">
    <property type="protein sequence ID" value="EEC50106.1"/>
    <property type="molecule type" value="Genomic_DNA"/>
</dbReference>
<dbReference type="Proteomes" id="UP000000759">
    <property type="component" value="Chromosome 4"/>
</dbReference>
<dbReference type="HOGENOM" id="CLU_459662_0_0_1"/>
<keyword evidence="2" id="KW-0812">Transmembrane</keyword>
<proteinExistence type="predicted"/>
<name>B7FTM3_PHATC</name>
<organism evidence="3 4">
    <name type="scientific">Phaeodactylum tricornutum (strain CCAP 1055/1)</name>
    <dbReference type="NCBI Taxonomy" id="556484"/>
    <lineage>
        <taxon>Eukaryota</taxon>
        <taxon>Sar</taxon>
        <taxon>Stramenopiles</taxon>
        <taxon>Ochrophyta</taxon>
        <taxon>Bacillariophyta</taxon>
        <taxon>Bacillariophyceae</taxon>
        <taxon>Bacillariophycidae</taxon>
        <taxon>Naviculales</taxon>
        <taxon>Phaeodactylaceae</taxon>
        <taxon>Phaeodactylum</taxon>
    </lineage>
</organism>
<evidence type="ECO:0000256" key="2">
    <source>
        <dbReference type="SAM" id="Phobius"/>
    </source>
</evidence>
<evidence type="ECO:0000256" key="1">
    <source>
        <dbReference type="SAM" id="MobiDB-lite"/>
    </source>
</evidence>
<dbReference type="KEGG" id="pti:PHATRDRAFT_33704"/>
<feature type="region of interest" description="Disordered" evidence="1">
    <location>
        <begin position="70"/>
        <end position="93"/>
    </location>
</feature>
<dbReference type="RefSeq" id="XP_002178441.1">
    <property type="nucleotide sequence ID" value="XM_002178405.1"/>
</dbReference>